<dbReference type="RefSeq" id="WP_344944817.1">
    <property type="nucleotide sequence ID" value="NZ_BAABDC010000002.1"/>
</dbReference>
<dbReference type="InterPro" id="IPR032710">
    <property type="entry name" value="NTF2-like_dom_sf"/>
</dbReference>
<evidence type="ECO:0000313" key="2">
    <source>
        <dbReference type="EMBL" id="GAA3702611.1"/>
    </source>
</evidence>
<name>A0ABP7DD30_9MICO</name>
<dbReference type="Pfam" id="PF12680">
    <property type="entry name" value="SnoaL_2"/>
    <property type="match status" value="1"/>
</dbReference>
<dbReference type="Gene3D" id="3.10.450.50">
    <property type="match status" value="1"/>
</dbReference>
<feature type="domain" description="SnoaL-like" evidence="1">
    <location>
        <begin position="11"/>
        <end position="107"/>
    </location>
</feature>
<reference evidence="3" key="1">
    <citation type="journal article" date="2019" name="Int. J. Syst. Evol. Microbiol.">
        <title>The Global Catalogue of Microorganisms (GCM) 10K type strain sequencing project: providing services to taxonomists for standard genome sequencing and annotation.</title>
        <authorList>
            <consortium name="The Broad Institute Genomics Platform"/>
            <consortium name="The Broad Institute Genome Sequencing Center for Infectious Disease"/>
            <person name="Wu L."/>
            <person name="Ma J."/>
        </authorList>
    </citation>
    <scope>NUCLEOTIDE SEQUENCE [LARGE SCALE GENOMIC DNA]</scope>
    <source>
        <strain evidence="3">JCM 17125</strain>
    </source>
</reference>
<protein>
    <recommendedName>
        <fullName evidence="1">SnoaL-like domain-containing protein</fullName>
    </recommendedName>
</protein>
<comment type="caution">
    <text evidence="2">The sequence shown here is derived from an EMBL/GenBank/DDBJ whole genome shotgun (WGS) entry which is preliminary data.</text>
</comment>
<dbReference type="Proteomes" id="UP001501468">
    <property type="component" value="Unassembled WGS sequence"/>
</dbReference>
<dbReference type="SUPFAM" id="SSF54427">
    <property type="entry name" value="NTF2-like"/>
    <property type="match status" value="1"/>
</dbReference>
<sequence>MTASENKAEAQAGYAAFGAGDMEGAMRNMAEDIEWVVPGDSAISGVYRGKDEVGRYFTTLASKSFRTEPQHFIAEGDHVVVLTRVTADGQSADQVDVATFGSDGKLIKFQVAGDTALQERIWGKK</sequence>
<organism evidence="2 3">
    <name type="scientific">Terrabacter ginsenosidimutans</name>
    <dbReference type="NCBI Taxonomy" id="490575"/>
    <lineage>
        <taxon>Bacteria</taxon>
        <taxon>Bacillati</taxon>
        <taxon>Actinomycetota</taxon>
        <taxon>Actinomycetes</taxon>
        <taxon>Micrococcales</taxon>
        <taxon>Intrasporangiaceae</taxon>
        <taxon>Terrabacter</taxon>
    </lineage>
</organism>
<dbReference type="EMBL" id="BAABDC010000002">
    <property type="protein sequence ID" value="GAA3702611.1"/>
    <property type="molecule type" value="Genomic_DNA"/>
</dbReference>
<keyword evidence="3" id="KW-1185">Reference proteome</keyword>
<dbReference type="PANTHER" id="PTHR41252:SF1">
    <property type="entry name" value="BLR2505 PROTEIN"/>
    <property type="match status" value="1"/>
</dbReference>
<gene>
    <name evidence="2" type="ORF">GCM10022399_18820</name>
</gene>
<accession>A0ABP7DD30</accession>
<evidence type="ECO:0000313" key="3">
    <source>
        <dbReference type="Proteomes" id="UP001501468"/>
    </source>
</evidence>
<evidence type="ECO:0000259" key="1">
    <source>
        <dbReference type="Pfam" id="PF12680"/>
    </source>
</evidence>
<dbReference type="PANTHER" id="PTHR41252">
    <property type="entry name" value="BLR2505 PROTEIN"/>
    <property type="match status" value="1"/>
</dbReference>
<dbReference type="InterPro" id="IPR037401">
    <property type="entry name" value="SnoaL-like"/>
</dbReference>
<proteinExistence type="predicted"/>